<proteinExistence type="predicted"/>
<reference evidence="1 2" key="1">
    <citation type="journal article" date="2016" name="Mol. Biol. Evol.">
        <title>Genome-Wide Survey of Gut Fungi (Harpellales) Reveals the First Horizontally Transferred Ubiquitin Gene from a Mosquito Host.</title>
        <authorList>
            <person name="Wang Y."/>
            <person name="White M.M."/>
            <person name="Kvist S."/>
            <person name="Moncalvo J.M."/>
        </authorList>
    </citation>
    <scope>NUCLEOTIDE SEQUENCE [LARGE SCALE GENOMIC DNA]</scope>
    <source>
        <strain evidence="1 2">ALG-7-W6</strain>
    </source>
</reference>
<dbReference type="EMBL" id="LSSL01000873">
    <property type="protein sequence ID" value="OLY83507.1"/>
    <property type="molecule type" value="Genomic_DNA"/>
</dbReference>
<dbReference type="Proteomes" id="UP000187455">
    <property type="component" value="Unassembled WGS sequence"/>
</dbReference>
<evidence type="ECO:0000313" key="2">
    <source>
        <dbReference type="Proteomes" id="UP000187455"/>
    </source>
</evidence>
<dbReference type="AlphaFoldDB" id="A0A1R0H2Z9"/>
<organism evidence="1 2">
    <name type="scientific">Smittium mucronatum</name>
    <dbReference type="NCBI Taxonomy" id="133383"/>
    <lineage>
        <taxon>Eukaryota</taxon>
        <taxon>Fungi</taxon>
        <taxon>Fungi incertae sedis</taxon>
        <taxon>Zoopagomycota</taxon>
        <taxon>Kickxellomycotina</taxon>
        <taxon>Harpellomycetes</taxon>
        <taxon>Harpellales</taxon>
        <taxon>Legeriomycetaceae</taxon>
        <taxon>Smittium</taxon>
    </lineage>
</organism>
<sequence length="115" mass="12538">MTLCAEFPEDGSQTEESNIPNIDLNPYELIAHIGVISNDGSGSCVDVSPTNQTVLTGDVSINGKLENGSIVFVFNNLVFNITVRFTDILSLNSPSLSSQFAFTCRFFYLVKLNPI</sequence>
<accession>A0A1R0H2Z9</accession>
<comment type="caution">
    <text evidence="1">The sequence shown here is derived from an EMBL/GenBank/DDBJ whole genome shotgun (WGS) entry which is preliminary data.</text>
</comment>
<evidence type="ECO:0000313" key="1">
    <source>
        <dbReference type="EMBL" id="OLY83507.1"/>
    </source>
</evidence>
<protein>
    <submittedName>
        <fullName evidence="1">Uncharacterized protein</fullName>
    </submittedName>
</protein>
<keyword evidence="2" id="KW-1185">Reference proteome</keyword>
<dbReference type="OrthoDB" id="10492923at2759"/>
<gene>
    <name evidence="1" type="ORF">AYI68_g2350</name>
</gene>
<name>A0A1R0H2Z9_9FUNG</name>